<evidence type="ECO:0000313" key="1">
    <source>
        <dbReference type="EMBL" id="DAF57709.1"/>
    </source>
</evidence>
<dbReference type="Pfam" id="PF10844">
    <property type="entry name" value="DUF2577"/>
    <property type="match status" value="1"/>
</dbReference>
<proteinExistence type="predicted"/>
<evidence type="ECO:0008006" key="2">
    <source>
        <dbReference type="Google" id="ProtNLM"/>
    </source>
</evidence>
<dbReference type="EMBL" id="BK032738">
    <property type="protein sequence ID" value="DAF57709.1"/>
    <property type="molecule type" value="Genomic_DNA"/>
</dbReference>
<name>A0A8S5T305_9CAUD</name>
<protein>
    <recommendedName>
        <fullName evidence="2">DUF2577 domain-containing protein</fullName>
    </recommendedName>
</protein>
<organism evidence="1">
    <name type="scientific">Myoviridae sp. ct31P9</name>
    <dbReference type="NCBI Taxonomy" id="2827657"/>
    <lineage>
        <taxon>Viruses</taxon>
        <taxon>Duplodnaviria</taxon>
        <taxon>Heunggongvirae</taxon>
        <taxon>Uroviricota</taxon>
        <taxon>Caudoviricetes</taxon>
    </lineage>
</organism>
<sequence length="137" mass="15059">MHNDYNRIVDAMKGIVVNTLSDLDMSDILVGEVTGVDPLAITVDQKITIPESNILLTKNTCEHTIEMSVDHITEDASGGSGDAAYAPHHHGYVGRKKFLVHNGLVLGDKVILLRESGGQRYIALDRWYNPDRGCTTK</sequence>
<dbReference type="InterPro" id="IPR022555">
    <property type="entry name" value="DUF2577"/>
</dbReference>
<reference evidence="1" key="1">
    <citation type="journal article" date="2021" name="Proc. Natl. Acad. Sci. U.S.A.">
        <title>A Catalog of Tens of Thousands of Viruses from Human Metagenomes Reveals Hidden Associations with Chronic Diseases.</title>
        <authorList>
            <person name="Tisza M.J."/>
            <person name="Buck C.B."/>
        </authorList>
    </citation>
    <scope>NUCLEOTIDE SEQUENCE</scope>
    <source>
        <strain evidence="1">Ct31P9</strain>
    </source>
</reference>
<accession>A0A8S5T305</accession>